<feature type="binding site" evidence="8">
    <location>
        <position position="286"/>
    </location>
    <ligand>
        <name>substrate</name>
    </ligand>
</feature>
<feature type="binding site" evidence="8">
    <location>
        <begin position="402"/>
        <end position="403"/>
    </location>
    <ligand>
        <name>ATP</name>
        <dbReference type="ChEBI" id="CHEBI:30616"/>
    </ligand>
</feature>
<dbReference type="NCBIfam" id="NF003211">
    <property type="entry name" value="PRK04173.1"/>
    <property type="match status" value="1"/>
</dbReference>
<dbReference type="KEGG" id="mcob:NCTC10184_00014"/>
<proteinExistence type="inferred from homology"/>
<dbReference type="GO" id="GO:1990742">
    <property type="term" value="C:microvesicle"/>
    <property type="evidence" value="ECO:0007669"/>
    <property type="project" value="UniProtKB-ARBA"/>
</dbReference>
<dbReference type="NCBIfam" id="TIGR00389">
    <property type="entry name" value="glyS_dimeric"/>
    <property type="match status" value="1"/>
</dbReference>
<dbReference type="InterPro" id="IPR002314">
    <property type="entry name" value="aa-tRNA-synt_IIb"/>
</dbReference>
<dbReference type="PRINTS" id="PR01043">
    <property type="entry name" value="TRNASYNTHGLY"/>
</dbReference>
<keyword evidence="5 8" id="KW-0067">ATP-binding</keyword>
<dbReference type="Pfam" id="PF00587">
    <property type="entry name" value="tRNA-synt_2b"/>
    <property type="match status" value="1"/>
</dbReference>
<dbReference type="AlphaFoldDB" id="A0A449B9G9"/>
<protein>
    <recommendedName>
        <fullName evidence="8">Glycine--tRNA ligase</fullName>
        <ecNumber evidence="8">6.1.1.14</ecNumber>
    </recommendedName>
    <alternativeName>
        <fullName evidence="8">Glycyl-tRNA synthetase</fullName>
        <shortName evidence="8">GlyRS</shortName>
    </alternativeName>
</protein>
<evidence type="ECO:0000259" key="9">
    <source>
        <dbReference type="PROSITE" id="PS50862"/>
    </source>
</evidence>
<dbReference type="InterPro" id="IPR045864">
    <property type="entry name" value="aa-tRNA-synth_II/BPL/LPL"/>
</dbReference>
<dbReference type="EC" id="6.1.1.14" evidence="8"/>
<sequence>MASTSDHNKNNNENLLGKHYIINQARKANGQTYLLAAISRGYRKGSSCTVGLGYLERLVESTKLSPEVILAKLKSKAKEVVYGTDRAKVKAVLLASITQTATKKIDWDKQILKTKVLANADKSIPKLINLLKSTGFVFQGSEIYGGLANTWDYGPLGTLLKNNVARLWEREFITKEKQNFLIDSKILMNPQVWVTSGHVTNFNDPLIENKVNGKRYRADKLIEAIDPSLNAETLSFAQMQAFLTQHLHEYEGAKCDWSEVKKFNLMFETRQGVLEDKKSTIYLRPETTQGIMVNFKNVQRAMRAKPPLGIGQIGKSFRNEVTPGNFIFRTREFEQMELEVFCTPAQAPQLYQDYIQKTFNFVRLLGLAQANLRIREHAPEELAHYSAGTSDIEYHFPFGWGELLGVANRTDFDLKSHQAATGESLEYQDPFTNEKFLPYVIEPSMGLDRLLFALLIDAYDEEQLADGDSRVVLRFKPAVAPYKVAILPLVKKLNEKATEVFEDLLATNLSVAYDDSGSIGKRYRRQDALGTPYCVTIDFDTLVDQCVTIRNRDTMKQERIKISEITSYLQKI</sequence>
<dbReference type="InterPro" id="IPR033731">
    <property type="entry name" value="GlyRS-like_core"/>
</dbReference>
<dbReference type="Pfam" id="PF03129">
    <property type="entry name" value="HGTP_anticodon"/>
    <property type="match status" value="1"/>
</dbReference>
<dbReference type="SUPFAM" id="SSF52954">
    <property type="entry name" value="Class II aaRS ABD-related"/>
    <property type="match status" value="1"/>
</dbReference>
<feature type="binding site" evidence="8">
    <location>
        <begin position="318"/>
        <end position="320"/>
    </location>
    <ligand>
        <name>ATP</name>
        <dbReference type="ChEBI" id="CHEBI:30616"/>
    </ligand>
</feature>
<dbReference type="InterPro" id="IPR002315">
    <property type="entry name" value="tRNA-synt_gly"/>
</dbReference>
<comment type="function">
    <text evidence="8">Catalyzes the attachment of glycine to tRNA(Gly).</text>
</comment>
<name>A0A449B9G9_9BACT</name>
<evidence type="ECO:0000313" key="10">
    <source>
        <dbReference type="EMBL" id="VEU77802.1"/>
    </source>
</evidence>
<dbReference type="InterPro" id="IPR004154">
    <property type="entry name" value="Anticodon-bd"/>
</dbReference>
<keyword evidence="11" id="KW-1185">Reference proteome</keyword>
<dbReference type="GO" id="GO:0005524">
    <property type="term" value="F:ATP binding"/>
    <property type="evidence" value="ECO:0007669"/>
    <property type="project" value="UniProtKB-UniRule"/>
</dbReference>
<comment type="subcellular location">
    <subcellularLocation>
        <location evidence="8">Cytoplasm</location>
    </subcellularLocation>
</comment>
<feature type="binding site" evidence="8">
    <location>
        <begin position="333"/>
        <end position="337"/>
    </location>
    <ligand>
        <name>substrate</name>
    </ligand>
</feature>
<feature type="binding site" evidence="8">
    <location>
        <begin position="442"/>
        <end position="446"/>
    </location>
    <ligand>
        <name>substrate</name>
    </ligand>
</feature>
<evidence type="ECO:0000256" key="8">
    <source>
        <dbReference type="HAMAP-Rule" id="MF_00253"/>
    </source>
</evidence>
<dbReference type="GO" id="GO:0070062">
    <property type="term" value="C:extracellular exosome"/>
    <property type="evidence" value="ECO:0007669"/>
    <property type="project" value="UniProtKB-ARBA"/>
</dbReference>
<dbReference type="GO" id="GO:0004820">
    <property type="term" value="F:glycine-tRNA ligase activity"/>
    <property type="evidence" value="ECO:0007669"/>
    <property type="project" value="UniProtKB-UniRule"/>
</dbReference>
<dbReference type="GO" id="GO:0004081">
    <property type="term" value="F:bis(5'-nucleosyl)-tetraphosphatase (asymmetrical) activity"/>
    <property type="evidence" value="ECO:0007669"/>
    <property type="project" value="UniProtKB-ARBA"/>
</dbReference>
<evidence type="ECO:0000256" key="1">
    <source>
        <dbReference type="ARBA" id="ARBA00008226"/>
    </source>
</evidence>
<dbReference type="Gene3D" id="3.40.50.800">
    <property type="entry name" value="Anticodon-binding domain"/>
    <property type="match status" value="1"/>
</dbReference>
<dbReference type="GO" id="GO:0015966">
    <property type="term" value="P:diadenosine tetraphosphate biosynthetic process"/>
    <property type="evidence" value="ECO:0007669"/>
    <property type="project" value="UniProtKB-ARBA"/>
</dbReference>
<evidence type="ECO:0000256" key="4">
    <source>
        <dbReference type="ARBA" id="ARBA00022741"/>
    </source>
</evidence>
<evidence type="ECO:0000256" key="5">
    <source>
        <dbReference type="ARBA" id="ARBA00022840"/>
    </source>
</evidence>
<evidence type="ECO:0000256" key="7">
    <source>
        <dbReference type="ARBA" id="ARBA00023146"/>
    </source>
</evidence>
<evidence type="ECO:0000256" key="2">
    <source>
        <dbReference type="ARBA" id="ARBA00022490"/>
    </source>
</evidence>
<dbReference type="Gene3D" id="3.30.930.10">
    <property type="entry name" value="Bira Bifunctional Protein, Domain 2"/>
    <property type="match status" value="1"/>
</dbReference>
<gene>
    <name evidence="8 10" type="primary">glyQS</name>
    <name evidence="10" type="ORF">NCTC10184_00014</name>
</gene>
<dbReference type="CDD" id="cd00858">
    <property type="entry name" value="GlyRS_anticodon"/>
    <property type="match status" value="1"/>
</dbReference>
<evidence type="ECO:0000256" key="3">
    <source>
        <dbReference type="ARBA" id="ARBA00022598"/>
    </source>
</evidence>
<dbReference type="InterPro" id="IPR027031">
    <property type="entry name" value="Gly-tRNA_synthase/POLG2"/>
</dbReference>
<comment type="similarity">
    <text evidence="1 8">Belongs to the class-II aminoacyl-tRNA synthetase family.</text>
</comment>
<keyword evidence="4 8" id="KW-0547">Nucleotide-binding</keyword>
<dbReference type="FunFam" id="3.40.50.800:FF:000002">
    <property type="entry name" value="Glycine--tRNA ligase"/>
    <property type="match status" value="1"/>
</dbReference>
<evidence type="ECO:0000256" key="6">
    <source>
        <dbReference type="ARBA" id="ARBA00022917"/>
    </source>
</evidence>
<dbReference type="InterPro" id="IPR036621">
    <property type="entry name" value="Anticodon-bd_dom_sf"/>
</dbReference>
<dbReference type="InterPro" id="IPR006195">
    <property type="entry name" value="aa-tRNA-synth_II"/>
</dbReference>
<feature type="binding site" evidence="8">
    <location>
        <position position="217"/>
    </location>
    <ligand>
        <name>substrate</name>
    </ligand>
</feature>
<comment type="catalytic activity">
    <reaction evidence="8">
        <text>tRNA(Gly) + glycine + ATP = glycyl-tRNA(Gly) + AMP + diphosphate</text>
        <dbReference type="Rhea" id="RHEA:16013"/>
        <dbReference type="Rhea" id="RHEA-COMP:9664"/>
        <dbReference type="Rhea" id="RHEA-COMP:9683"/>
        <dbReference type="ChEBI" id="CHEBI:30616"/>
        <dbReference type="ChEBI" id="CHEBI:33019"/>
        <dbReference type="ChEBI" id="CHEBI:57305"/>
        <dbReference type="ChEBI" id="CHEBI:78442"/>
        <dbReference type="ChEBI" id="CHEBI:78522"/>
        <dbReference type="ChEBI" id="CHEBI:456215"/>
        <dbReference type="EC" id="6.1.1.14"/>
    </reaction>
</comment>
<dbReference type="GO" id="GO:0005829">
    <property type="term" value="C:cytosol"/>
    <property type="evidence" value="ECO:0007669"/>
    <property type="project" value="UniProtKB-ARBA"/>
</dbReference>
<reference evidence="10 11" key="1">
    <citation type="submission" date="2019-01" db="EMBL/GenBank/DDBJ databases">
        <authorList>
            <consortium name="Pathogen Informatics"/>
        </authorList>
    </citation>
    <scope>NUCLEOTIDE SEQUENCE [LARGE SCALE GENOMIC DNA]</scope>
    <source>
        <strain evidence="10 11">NCTC10184</strain>
    </source>
</reference>
<dbReference type="InterPro" id="IPR022961">
    <property type="entry name" value="Gly_tRNA_ligase_bac"/>
</dbReference>
<dbReference type="HAMAP" id="MF_00253_B">
    <property type="entry name" value="Gly_tRNA_synth_B"/>
    <property type="match status" value="1"/>
</dbReference>
<feature type="domain" description="Aminoacyl-transfer RNA synthetases class-II family profile" evidence="9">
    <location>
        <begin position="214"/>
        <end position="477"/>
    </location>
</feature>
<dbReference type="GO" id="GO:0006426">
    <property type="term" value="P:glycyl-tRNA aminoacylation"/>
    <property type="evidence" value="ECO:0007669"/>
    <property type="project" value="UniProtKB-UniRule"/>
</dbReference>
<comment type="subunit">
    <text evidence="8">Homodimer.</text>
</comment>
<dbReference type="PANTHER" id="PTHR10745:SF8">
    <property type="entry name" value="DNA POLYMERASE SUBUNIT GAMMA-2, MITOCHONDRIAL"/>
    <property type="match status" value="1"/>
</dbReference>
<dbReference type="CDD" id="cd00774">
    <property type="entry name" value="GlyRS-like_core"/>
    <property type="match status" value="1"/>
</dbReference>
<feature type="binding site" evidence="8">
    <location>
        <begin position="446"/>
        <end position="449"/>
    </location>
    <ligand>
        <name>ATP</name>
        <dbReference type="ChEBI" id="CHEBI:30616"/>
    </ligand>
</feature>
<keyword evidence="2 8" id="KW-0963">Cytoplasm</keyword>
<keyword evidence="3 8" id="KW-0436">Ligase</keyword>
<keyword evidence="6 8" id="KW-0648">Protein biosynthesis</keyword>
<keyword evidence="7 8" id="KW-0030">Aminoacyl-tRNA synthetase</keyword>
<accession>A0A449B9G9</accession>
<dbReference type="PANTHER" id="PTHR10745">
    <property type="entry name" value="GLYCYL-TRNA SYNTHETASE/DNA POLYMERASE SUBUNIT GAMMA-2"/>
    <property type="match status" value="1"/>
</dbReference>
<organism evidence="10 11">
    <name type="scientific">Mycoplasmopsis columbinasalis</name>
    <dbReference type="NCBI Taxonomy" id="114880"/>
    <lineage>
        <taxon>Bacteria</taxon>
        <taxon>Bacillati</taxon>
        <taxon>Mycoplasmatota</taxon>
        <taxon>Mycoplasmoidales</taxon>
        <taxon>Metamycoplasmataceae</taxon>
        <taxon>Mycoplasmopsis</taxon>
    </lineage>
</organism>
<dbReference type="PROSITE" id="PS50862">
    <property type="entry name" value="AA_TRNA_LIGASE_II"/>
    <property type="match status" value="1"/>
</dbReference>
<feature type="binding site" evidence="8">
    <location>
        <begin position="328"/>
        <end position="333"/>
    </location>
    <ligand>
        <name>ATP</name>
        <dbReference type="ChEBI" id="CHEBI:30616"/>
    </ligand>
</feature>
<evidence type="ECO:0000313" key="11">
    <source>
        <dbReference type="Proteomes" id="UP000290876"/>
    </source>
</evidence>
<dbReference type="EMBL" id="LR215043">
    <property type="protein sequence ID" value="VEU77802.1"/>
    <property type="molecule type" value="Genomic_DNA"/>
</dbReference>
<dbReference type="Proteomes" id="UP000290876">
    <property type="component" value="Chromosome"/>
</dbReference>
<dbReference type="SUPFAM" id="SSF55681">
    <property type="entry name" value="Class II aaRS and biotin synthetases"/>
    <property type="match status" value="1"/>
</dbReference>